<name>A0A9W4FFI6_9MYCO</name>
<evidence type="ECO:0000313" key="3">
    <source>
        <dbReference type="EMBL" id="BBY93024.1"/>
    </source>
</evidence>
<dbReference type="InterPro" id="IPR036435">
    <property type="entry name" value="Leukocidin/porin_MspA_sf"/>
</dbReference>
<evidence type="ECO:0000256" key="2">
    <source>
        <dbReference type="SAM" id="MobiDB-lite"/>
    </source>
</evidence>
<sequence length="264" mass="27258">MRYQLRRLGKGSAVTVGEVLRRSITVFAIGGLLSASHGIAAAQPQPGPQPVVVDTVAAPPEGVPPPPPVDEGRVESTPPAVTEAPDGWTLTLSAKDETQAPIPPLTTALSSREYVVGGTFMGELRGPEEEEPPGGTLEVGYEIGCGIDMSTSNGVSLTGTMGLNPSIGLIGIDVISPGIDGVLPGLGGNLGAGVTVGLKPGLINIIPVTKKDYTGADPWVMVSKFRVKIDGCVGESFIRSYAFLTRSTAQSEAVLAWYGVTKKI</sequence>
<feature type="region of interest" description="Disordered" evidence="2">
    <location>
        <begin position="58"/>
        <end position="85"/>
    </location>
</feature>
<evidence type="ECO:0008006" key="5">
    <source>
        <dbReference type="Google" id="ProtNLM"/>
    </source>
</evidence>
<dbReference type="Proteomes" id="UP000465785">
    <property type="component" value="Chromosome"/>
</dbReference>
<reference evidence="3 4" key="1">
    <citation type="journal article" date="2019" name="Emerg. Microbes Infect.">
        <title>Comprehensive subspecies identification of 175 nontuberculous mycobacteria species based on 7547 genomic profiles.</title>
        <authorList>
            <person name="Matsumoto Y."/>
            <person name="Kinjo T."/>
            <person name="Motooka D."/>
            <person name="Nabeya D."/>
            <person name="Jung N."/>
            <person name="Uechi K."/>
            <person name="Horii T."/>
            <person name="Iida T."/>
            <person name="Fujita J."/>
            <person name="Nakamura S."/>
        </authorList>
    </citation>
    <scope>NUCLEOTIDE SEQUENCE [LARGE SCALE GENOMIC DNA]</scope>
    <source>
        <strain evidence="3 4">JCM 6399</strain>
    </source>
</reference>
<organism evidence="3 4">
    <name type="scientific">Mycobacterium gallinarum</name>
    <dbReference type="NCBI Taxonomy" id="39689"/>
    <lineage>
        <taxon>Bacteria</taxon>
        <taxon>Bacillati</taxon>
        <taxon>Actinomycetota</taxon>
        <taxon>Actinomycetes</taxon>
        <taxon>Mycobacteriales</taxon>
        <taxon>Mycobacteriaceae</taxon>
        <taxon>Mycobacterium</taxon>
    </lineage>
</organism>
<dbReference type="InterPro" id="IPR015286">
    <property type="entry name" value="Porin_fam_mycobact-type"/>
</dbReference>
<dbReference type="SUPFAM" id="SSF56959">
    <property type="entry name" value="Leukocidin-like"/>
    <property type="match status" value="1"/>
</dbReference>
<dbReference type="Pfam" id="PF09203">
    <property type="entry name" value="MspA"/>
    <property type="match status" value="1"/>
</dbReference>
<proteinExistence type="predicted"/>
<evidence type="ECO:0000313" key="4">
    <source>
        <dbReference type="Proteomes" id="UP000465785"/>
    </source>
</evidence>
<evidence type="ECO:0000256" key="1">
    <source>
        <dbReference type="ARBA" id="ARBA00022729"/>
    </source>
</evidence>
<dbReference type="Gene3D" id="2.60.40.1650">
    <property type="entry name" value="Porin MspA (Ig-like beta-sandwich domain)"/>
    <property type="match status" value="2"/>
</dbReference>
<protein>
    <recommendedName>
        <fullName evidence="5">MspA protein</fullName>
    </recommendedName>
</protein>
<keyword evidence="1" id="KW-0732">Signal</keyword>
<dbReference type="AlphaFoldDB" id="A0A9W4FFI6"/>
<dbReference type="EMBL" id="AP022601">
    <property type="protein sequence ID" value="BBY93024.1"/>
    <property type="molecule type" value="Genomic_DNA"/>
</dbReference>
<dbReference type="KEGG" id="mgau:MGALJ_26930"/>
<keyword evidence="4" id="KW-1185">Reference proteome</keyword>
<accession>A0A9W4FFI6</accession>
<gene>
    <name evidence="3" type="ORF">MGALJ_26930</name>
</gene>